<accession>A0A8K0KRY0</accession>
<organism evidence="2 3">
    <name type="scientific">Ladona fulva</name>
    <name type="common">Scarce chaser dragonfly</name>
    <name type="synonym">Libellula fulva</name>
    <dbReference type="NCBI Taxonomy" id="123851"/>
    <lineage>
        <taxon>Eukaryota</taxon>
        <taxon>Metazoa</taxon>
        <taxon>Ecdysozoa</taxon>
        <taxon>Arthropoda</taxon>
        <taxon>Hexapoda</taxon>
        <taxon>Insecta</taxon>
        <taxon>Pterygota</taxon>
        <taxon>Palaeoptera</taxon>
        <taxon>Odonata</taxon>
        <taxon>Epiprocta</taxon>
        <taxon>Anisoptera</taxon>
        <taxon>Libelluloidea</taxon>
        <taxon>Libellulidae</taxon>
        <taxon>Ladona</taxon>
    </lineage>
</organism>
<reference evidence="2" key="1">
    <citation type="submission" date="2013-04" db="EMBL/GenBank/DDBJ databases">
        <authorList>
            <person name="Qu J."/>
            <person name="Murali S.C."/>
            <person name="Bandaranaike D."/>
            <person name="Bellair M."/>
            <person name="Blankenburg K."/>
            <person name="Chao H."/>
            <person name="Dinh H."/>
            <person name="Doddapaneni H."/>
            <person name="Downs B."/>
            <person name="Dugan-Rocha S."/>
            <person name="Elkadiri S."/>
            <person name="Gnanaolivu R.D."/>
            <person name="Hernandez B."/>
            <person name="Javaid M."/>
            <person name="Jayaseelan J.C."/>
            <person name="Lee S."/>
            <person name="Li M."/>
            <person name="Ming W."/>
            <person name="Munidasa M."/>
            <person name="Muniz J."/>
            <person name="Nguyen L."/>
            <person name="Ongeri F."/>
            <person name="Osuji N."/>
            <person name="Pu L.-L."/>
            <person name="Puazo M."/>
            <person name="Qu C."/>
            <person name="Quiroz J."/>
            <person name="Raj R."/>
            <person name="Weissenberger G."/>
            <person name="Xin Y."/>
            <person name="Zou X."/>
            <person name="Han Y."/>
            <person name="Richards S."/>
            <person name="Worley K."/>
            <person name="Muzny D."/>
            <person name="Gibbs R."/>
        </authorList>
    </citation>
    <scope>NUCLEOTIDE SEQUENCE</scope>
    <source>
        <strain evidence="2">Sampled in the wild</strain>
    </source>
</reference>
<reference evidence="2" key="2">
    <citation type="submission" date="2017-10" db="EMBL/GenBank/DDBJ databases">
        <title>Ladona fulva Genome sequencing and assembly.</title>
        <authorList>
            <person name="Murali S."/>
            <person name="Richards S."/>
            <person name="Bandaranaike D."/>
            <person name="Bellair M."/>
            <person name="Blankenburg K."/>
            <person name="Chao H."/>
            <person name="Dinh H."/>
            <person name="Doddapaneni H."/>
            <person name="Dugan-Rocha S."/>
            <person name="Elkadiri S."/>
            <person name="Gnanaolivu R."/>
            <person name="Hernandez B."/>
            <person name="Skinner E."/>
            <person name="Javaid M."/>
            <person name="Lee S."/>
            <person name="Li M."/>
            <person name="Ming W."/>
            <person name="Munidasa M."/>
            <person name="Muniz J."/>
            <person name="Nguyen L."/>
            <person name="Hughes D."/>
            <person name="Osuji N."/>
            <person name="Pu L.-L."/>
            <person name="Puazo M."/>
            <person name="Qu C."/>
            <person name="Quiroz J."/>
            <person name="Raj R."/>
            <person name="Weissenberger G."/>
            <person name="Xin Y."/>
            <person name="Zou X."/>
            <person name="Han Y."/>
            <person name="Worley K."/>
            <person name="Muzny D."/>
            <person name="Gibbs R."/>
        </authorList>
    </citation>
    <scope>NUCLEOTIDE SEQUENCE</scope>
    <source>
        <strain evidence="2">Sampled in the wild</strain>
    </source>
</reference>
<dbReference type="EMBL" id="KZ309428">
    <property type="protein sequence ID" value="KAG8238751.1"/>
    <property type="molecule type" value="Genomic_DNA"/>
</dbReference>
<keyword evidence="3" id="KW-1185">Reference proteome</keyword>
<feature type="region of interest" description="Disordered" evidence="1">
    <location>
        <begin position="76"/>
        <end position="141"/>
    </location>
</feature>
<evidence type="ECO:0000313" key="2">
    <source>
        <dbReference type="EMBL" id="KAG8238751.1"/>
    </source>
</evidence>
<protein>
    <submittedName>
        <fullName evidence="2">Uncharacterized protein</fullName>
    </submittedName>
</protein>
<feature type="compositionally biased region" description="Low complexity" evidence="1">
    <location>
        <begin position="115"/>
        <end position="130"/>
    </location>
</feature>
<feature type="compositionally biased region" description="Polar residues" evidence="1">
    <location>
        <begin position="105"/>
        <end position="114"/>
    </location>
</feature>
<comment type="caution">
    <text evidence="2">The sequence shown here is derived from an EMBL/GenBank/DDBJ whole genome shotgun (WGS) entry which is preliminary data.</text>
</comment>
<evidence type="ECO:0000313" key="3">
    <source>
        <dbReference type="Proteomes" id="UP000792457"/>
    </source>
</evidence>
<name>A0A8K0KRY0_LADFU</name>
<dbReference type="AlphaFoldDB" id="A0A8K0KRY0"/>
<dbReference type="Proteomes" id="UP000792457">
    <property type="component" value="Unassembled WGS sequence"/>
</dbReference>
<evidence type="ECO:0000256" key="1">
    <source>
        <dbReference type="SAM" id="MobiDB-lite"/>
    </source>
</evidence>
<proteinExistence type="predicted"/>
<sequence length="169" mass="18806">MTISSQKNPCSVCDVNVLGTQKISVGWHTTVSNVETLIQPQNVRNRRKISPDASTAMRTTQPAIEDALLSQPLSSHYKIKPDQPPLQFINPNSRHSHPTPIARSQFPSLPSNSYSQILSSPKPIQSQQPTPTIPNPPTTPDSEDIIFWTINIINIVKNLKSIQEKKCSY</sequence>
<gene>
    <name evidence="2" type="ORF">J437_LFUL018579</name>
</gene>